<feature type="non-terminal residue" evidence="1">
    <location>
        <position position="1"/>
    </location>
</feature>
<reference evidence="1 2" key="1">
    <citation type="journal article" date="2018" name="Science">
        <title>The opium poppy genome and morphinan production.</title>
        <authorList>
            <person name="Guo L."/>
            <person name="Winzer T."/>
            <person name="Yang X."/>
            <person name="Li Y."/>
            <person name="Ning Z."/>
            <person name="He Z."/>
            <person name="Teodor R."/>
            <person name="Lu Y."/>
            <person name="Bowser T.A."/>
            <person name="Graham I.A."/>
            <person name="Ye K."/>
        </authorList>
    </citation>
    <scope>NUCLEOTIDE SEQUENCE [LARGE SCALE GENOMIC DNA]</scope>
    <source>
        <strain evidence="2">cv. HN1</strain>
        <tissue evidence="1">Leaves</tissue>
    </source>
</reference>
<dbReference type="EMBL" id="CM010721">
    <property type="protein sequence ID" value="RZC68125.1"/>
    <property type="molecule type" value="Genomic_DNA"/>
</dbReference>
<name>A0A4Y7K801_PAPSO</name>
<evidence type="ECO:0000313" key="2">
    <source>
        <dbReference type="Proteomes" id="UP000316621"/>
    </source>
</evidence>
<dbReference type="AlphaFoldDB" id="A0A4Y7K801"/>
<accession>A0A4Y7K801</accession>
<sequence length="44" mass="4937">RDAGVDDDDYALAPAPIESFTYKKKLYEFSALIMRGENSPSLLK</sequence>
<protein>
    <submittedName>
        <fullName evidence="1">Uncharacterized protein</fullName>
    </submittedName>
</protein>
<keyword evidence="2" id="KW-1185">Reference proteome</keyword>
<dbReference type="Proteomes" id="UP000316621">
    <property type="component" value="Chromosome 7"/>
</dbReference>
<proteinExistence type="predicted"/>
<organism evidence="1 2">
    <name type="scientific">Papaver somniferum</name>
    <name type="common">Opium poppy</name>
    <dbReference type="NCBI Taxonomy" id="3469"/>
    <lineage>
        <taxon>Eukaryota</taxon>
        <taxon>Viridiplantae</taxon>
        <taxon>Streptophyta</taxon>
        <taxon>Embryophyta</taxon>
        <taxon>Tracheophyta</taxon>
        <taxon>Spermatophyta</taxon>
        <taxon>Magnoliopsida</taxon>
        <taxon>Ranunculales</taxon>
        <taxon>Papaveraceae</taxon>
        <taxon>Papaveroideae</taxon>
        <taxon>Papaver</taxon>
    </lineage>
</organism>
<gene>
    <name evidence="1" type="ORF">C5167_031382</name>
</gene>
<dbReference type="Gramene" id="RZC68125">
    <property type="protein sequence ID" value="RZC68125"/>
    <property type="gene ID" value="C5167_031382"/>
</dbReference>
<evidence type="ECO:0000313" key="1">
    <source>
        <dbReference type="EMBL" id="RZC68125.1"/>
    </source>
</evidence>